<dbReference type="PANTHER" id="PTHR13812:SF19">
    <property type="entry name" value="KETIMINE REDUCTASE MU-CRYSTALLIN"/>
    <property type="match status" value="1"/>
</dbReference>
<evidence type="ECO:0000256" key="1">
    <source>
        <dbReference type="ARBA" id="ARBA00008903"/>
    </source>
</evidence>
<dbReference type="InterPro" id="IPR003462">
    <property type="entry name" value="ODC_Mu_crystall"/>
</dbReference>
<comment type="catalytic activity">
    <reaction evidence="5">
        <text>L-proline + NADP(+) = 1-pyrroline-2-carboxylate + NADPH + H(+)</text>
        <dbReference type="Rhea" id="RHEA:20317"/>
        <dbReference type="ChEBI" id="CHEBI:15378"/>
        <dbReference type="ChEBI" id="CHEBI:39785"/>
        <dbReference type="ChEBI" id="CHEBI:57783"/>
        <dbReference type="ChEBI" id="CHEBI:58349"/>
        <dbReference type="ChEBI" id="CHEBI:60039"/>
        <dbReference type="EC" id="1.5.1.49"/>
    </reaction>
</comment>
<organism evidence="9 10">
    <name type="scientific">Staphylococcus haemolyticus</name>
    <dbReference type="NCBI Taxonomy" id="1283"/>
    <lineage>
        <taxon>Bacteria</taxon>
        <taxon>Bacillati</taxon>
        <taxon>Bacillota</taxon>
        <taxon>Bacilli</taxon>
        <taxon>Bacillales</taxon>
        <taxon>Staphylococcaceae</taxon>
        <taxon>Staphylococcus</taxon>
    </lineage>
</organism>
<dbReference type="Gene3D" id="3.40.50.720">
    <property type="entry name" value="NAD(P)-binding Rossmann-like Domain"/>
    <property type="match status" value="1"/>
</dbReference>
<comment type="catalytic activity">
    <reaction evidence="4">
        <text>L-proline + NAD(+) = 1-pyrroline-2-carboxylate + NADH + H(+)</text>
        <dbReference type="Rhea" id="RHEA:20321"/>
        <dbReference type="ChEBI" id="CHEBI:15378"/>
        <dbReference type="ChEBI" id="CHEBI:39785"/>
        <dbReference type="ChEBI" id="CHEBI:57540"/>
        <dbReference type="ChEBI" id="CHEBI:57945"/>
        <dbReference type="ChEBI" id="CHEBI:60039"/>
        <dbReference type="EC" id="1.5.1.49"/>
    </reaction>
</comment>
<evidence type="ECO:0000313" key="9">
    <source>
        <dbReference type="EMBL" id="PNN20194.1"/>
    </source>
</evidence>
<comment type="similarity">
    <text evidence="1">Belongs to the ornithine cyclodeaminase/mu-crystallin family.</text>
</comment>
<evidence type="ECO:0000256" key="2">
    <source>
        <dbReference type="ARBA" id="ARBA00023002"/>
    </source>
</evidence>
<dbReference type="AlphaFoldDB" id="A0A2K0A599"/>
<evidence type="ECO:0000256" key="7">
    <source>
        <dbReference type="ARBA" id="ARBA00070669"/>
    </source>
</evidence>
<dbReference type="PANTHER" id="PTHR13812">
    <property type="entry name" value="KETIMINE REDUCTASE MU-CRYSTALLIN"/>
    <property type="match status" value="1"/>
</dbReference>
<dbReference type="GO" id="GO:0005737">
    <property type="term" value="C:cytoplasm"/>
    <property type="evidence" value="ECO:0007669"/>
    <property type="project" value="TreeGrafter"/>
</dbReference>
<dbReference type="RefSeq" id="WP_037552063.1">
    <property type="nucleotide sequence ID" value="NZ_CAJCGD010000006.1"/>
</dbReference>
<dbReference type="EC" id="1.5.1.49" evidence="6"/>
<dbReference type="Gene3D" id="3.30.1780.10">
    <property type="entry name" value="ornithine cyclodeaminase, domain 1"/>
    <property type="match status" value="1"/>
</dbReference>
<keyword evidence="9" id="KW-0456">Lyase</keyword>
<evidence type="ECO:0000256" key="4">
    <source>
        <dbReference type="ARBA" id="ARBA00050354"/>
    </source>
</evidence>
<dbReference type="PIRSF" id="PIRSF001439">
    <property type="entry name" value="CryM"/>
    <property type="match status" value="1"/>
</dbReference>
<proteinExistence type="inferred from homology"/>
<dbReference type="InterPro" id="IPR023401">
    <property type="entry name" value="ODC_N"/>
</dbReference>
<protein>
    <recommendedName>
        <fullName evidence="7">Delta(1)-pyrroline-2-carboxylate reductase</fullName>
        <ecNumber evidence="6">1.5.1.49</ecNumber>
    </recommendedName>
    <alternativeName>
        <fullName evidence="8">Proline ketimine reductase</fullName>
    </alternativeName>
</protein>
<dbReference type="SUPFAM" id="SSF51735">
    <property type="entry name" value="NAD(P)-binding Rossmann-fold domains"/>
    <property type="match status" value="1"/>
</dbReference>
<sequence length="319" mass="34603">MLVLNEQDQQSLLDMKEVIDEVANSLKAFSEGKTDTPLRYVLPFNESNRYLVMPALSDDLKVVGIKTVTFAPDNPKKGKKTITGSVLLSDYETGETLAVLDGSYLTKIRTGAISGVATKYLAREDAKTLCVIGSGDQAQGLIAALMAVRHIDTIHFSSRTKENAERLAQEVANNYNVSTKVFEEADDAMEEADVVVTATNSNHPVYSHSLHPGVHLNAVGSFKPDMQELPSESMLVANKIVVESVEAAMEETGDLKVPQEEGIITKDSLHGELGDIVAGKVSGREDDKEVTLFKSVGLAIVDIVVANYFYKKAVANKEV</sequence>
<dbReference type="GO" id="GO:0016491">
    <property type="term" value="F:oxidoreductase activity"/>
    <property type="evidence" value="ECO:0007669"/>
    <property type="project" value="UniProtKB-KW"/>
</dbReference>
<gene>
    <name evidence="9" type="ORF">AL503_005050</name>
</gene>
<evidence type="ECO:0000256" key="3">
    <source>
        <dbReference type="ARBA" id="ARBA00023027"/>
    </source>
</evidence>
<name>A0A2K0A599_STAHA</name>
<dbReference type="GO" id="GO:0016829">
    <property type="term" value="F:lyase activity"/>
    <property type="evidence" value="ECO:0007669"/>
    <property type="project" value="UniProtKB-KW"/>
</dbReference>
<dbReference type="Proteomes" id="UP000053523">
    <property type="component" value="Unassembled WGS sequence"/>
</dbReference>
<dbReference type="EMBL" id="LORN02000015">
    <property type="protein sequence ID" value="PNN20194.1"/>
    <property type="molecule type" value="Genomic_DNA"/>
</dbReference>
<dbReference type="GO" id="GO:0019752">
    <property type="term" value="P:carboxylic acid metabolic process"/>
    <property type="evidence" value="ECO:0007669"/>
    <property type="project" value="UniProtKB-ARBA"/>
</dbReference>
<evidence type="ECO:0000313" key="10">
    <source>
        <dbReference type="Proteomes" id="UP000053523"/>
    </source>
</evidence>
<reference evidence="9 10" key="1">
    <citation type="submission" date="2017-12" db="EMBL/GenBank/DDBJ databases">
        <title>FDA dAtabase for Regulatory Grade micrObial Sequences (FDA-ARGOS): Supporting development and validation of Infectious Disease Dx tests.</title>
        <authorList>
            <person name="Hoffmann M."/>
            <person name="Allard M."/>
            <person name="Evans P."/>
            <person name="Brown E."/>
            <person name="Tallon L."/>
            <person name="Sadzewicz L."/>
            <person name="Sengamalay N."/>
            <person name="Ott S."/>
            <person name="Godinez A."/>
            <person name="Nagaraj S."/>
            <person name="Vavikolanu K."/>
            <person name="Aluvathingal J."/>
            <person name="Nadendla S."/>
            <person name="Sichtig H."/>
        </authorList>
    </citation>
    <scope>NUCLEOTIDE SEQUENCE [LARGE SCALE GENOMIC DNA]</scope>
    <source>
        <strain evidence="9 10">FDAARGOS_148</strain>
    </source>
</reference>
<keyword evidence="2" id="KW-0560">Oxidoreductase</keyword>
<evidence type="ECO:0000256" key="6">
    <source>
        <dbReference type="ARBA" id="ARBA00067080"/>
    </source>
</evidence>
<dbReference type="InterPro" id="IPR036291">
    <property type="entry name" value="NAD(P)-bd_dom_sf"/>
</dbReference>
<keyword evidence="3" id="KW-0520">NAD</keyword>
<dbReference type="Pfam" id="PF02423">
    <property type="entry name" value="OCD_Mu_crystall"/>
    <property type="match status" value="1"/>
</dbReference>
<accession>A0A2K0A599</accession>
<evidence type="ECO:0000256" key="8">
    <source>
        <dbReference type="ARBA" id="ARBA00078572"/>
    </source>
</evidence>
<evidence type="ECO:0000256" key="5">
    <source>
        <dbReference type="ARBA" id="ARBA00052703"/>
    </source>
</evidence>
<dbReference type="FunFam" id="3.40.50.720:FF:000311">
    <property type="entry name" value="Ornithine cyclodeaminase"/>
    <property type="match status" value="1"/>
</dbReference>
<dbReference type="NCBIfam" id="NF006379">
    <property type="entry name" value="PRK08618.1"/>
    <property type="match status" value="1"/>
</dbReference>
<comment type="caution">
    <text evidence="9">The sequence shown here is derived from an EMBL/GenBank/DDBJ whole genome shotgun (WGS) entry which is preliminary data.</text>
</comment>
<dbReference type="FunFam" id="3.30.1780.10:FF:000002">
    <property type="entry name" value="Ornithine cyclodeaminase"/>
    <property type="match status" value="1"/>
</dbReference>